<evidence type="ECO:0000313" key="1">
    <source>
        <dbReference type="EMBL" id="OPH84483.1"/>
    </source>
</evidence>
<evidence type="ECO:0000313" key="2">
    <source>
        <dbReference type="Proteomes" id="UP000189940"/>
    </source>
</evidence>
<protein>
    <submittedName>
        <fullName evidence="1">Uncharacterized protein</fullName>
    </submittedName>
</protein>
<dbReference type="EMBL" id="MWPQ01000004">
    <property type="protein sequence ID" value="OPH84483.1"/>
    <property type="molecule type" value="Genomic_DNA"/>
</dbReference>
<accession>A0A1V4I2P8</accession>
<proteinExistence type="predicted"/>
<comment type="caution">
    <text evidence="1">The sequence shown here is derived from an EMBL/GenBank/DDBJ whole genome shotgun (WGS) entry which is preliminary data.</text>
</comment>
<name>A0A1V4I2P8_NITVU</name>
<gene>
    <name evidence="1" type="ORF">B2M20_01740</name>
</gene>
<dbReference type="Proteomes" id="UP000189940">
    <property type="component" value="Unassembled WGS sequence"/>
</dbReference>
<reference evidence="1 2" key="1">
    <citation type="submission" date="2017-02" db="EMBL/GenBank/DDBJ databases">
        <title>Genome sequence of the nitrite-oxidizing bacterium Nitrobacter vulgaris strain Ab1.</title>
        <authorList>
            <person name="Mellbye B.L."/>
            <person name="Davis E.W."/>
            <person name="Spieck E."/>
            <person name="Chang J.H."/>
            <person name="Bottomley P.J."/>
            <person name="Sayavedra-Soto L.A."/>
        </authorList>
    </citation>
    <scope>NUCLEOTIDE SEQUENCE [LARGE SCALE GENOMIC DNA]</scope>
    <source>
        <strain evidence="1 2">Ab1</strain>
    </source>
</reference>
<dbReference type="AlphaFoldDB" id="A0A1V4I2P8"/>
<keyword evidence="2" id="KW-1185">Reference proteome</keyword>
<sequence>MINASRLLVGDALKRKRTGFGQSAIVGTQVLRLGPILMIPGGWGLRIRSQKNRAIAEHVFSQLSGAVA</sequence>
<dbReference type="STRING" id="29421.B2M20_01740"/>
<organism evidence="1 2">
    <name type="scientific">Nitrobacter vulgaris</name>
    <dbReference type="NCBI Taxonomy" id="29421"/>
    <lineage>
        <taxon>Bacteria</taxon>
        <taxon>Pseudomonadati</taxon>
        <taxon>Pseudomonadota</taxon>
        <taxon>Alphaproteobacteria</taxon>
        <taxon>Hyphomicrobiales</taxon>
        <taxon>Nitrobacteraceae</taxon>
        <taxon>Nitrobacter</taxon>
    </lineage>
</organism>